<keyword evidence="2 5" id="KW-0812">Transmembrane</keyword>
<evidence type="ECO:0000256" key="1">
    <source>
        <dbReference type="ARBA" id="ARBA00004370"/>
    </source>
</evidence>
<dbReference type="Gene3D" id="1.20.1070.10">
    <property type="entry name" value="Rhodopsin 7-helix transmembrane proteins"/>
    <property type="match status" value="1"/>
</dbReference>
<evidence type="ECO:0000313" key="8">
    <source>
        <dbReference type="Proteomes" id="UP001177023"/>
    </source>
</evidence>
<dbReference type="Pfam" id="PF10328">
    <property type="entry name" value="7TM_GPCR_Srx"/>
    <property type="match status" value="1"/>
</dbReference>
<dbReference type="PANTHER" id="PTHR23017">
    <property type="entry name" value="SERPENTINE RECEPTOR, CLASS X"/>
    <property type="match status" value="1"/>
</dbReference>
<feature type="transmembrane region" description="Helical" evidence="5">
    <location>
        <begin position="61"/>
        <end position="82"/>
    </location>
</feature>
<gene>
    <name evidence="7" type="ORF">MSPICULIGERA_LOCUS1318</name>
</gene>
<comment type="caution">
    <text evidence="7">The sequence shown here is derived from an EMBL/GenBank/DDBJ whole genome shotgun (WGS) entry which is preliminary data.</text>
</comment>
<dbReference type="GO" id="GO:0016020">
    <property type="term" value="C:membrane"/>
    <property type="evidence" value="ECO:0007669"/>
    <property type="project" value="UniProtKB-SubCell"/>
</dbReference>
<dbReference type="PANTHER" id="PTHR23017:SF3">
    <property type="entry name" value="G-PROTEIN COUPLED RECEPTORS FAMILY 1 PROFILE DOMAIN-CONTAINING PROTEIN"/>
    <property type="match status" value="1"/>
</dbReference>
<proteinExistence type="predicted"/>
<dbReference type="EMBL" id="CATQJA010000367">
    <property type="protein sequence ID" value="CAJ0559602.1"/>
    <property type="molecule type" value="Genomic_DNA"/>
</dbReference>
<feature type="transmembrane region" description="Helical" evidence="5">
    <location>
        <begin position="94"/>
        <end position="115"/>
    </location>
</feature>
<evidence type="ECO:0000256" key="2">
    <source>
        <dbReference type="ARBA" id="ARBA00022692"/>
    </source>
</evidence>
<protein>
    <recommendedName>
        <fullName evidence="6">G-protein coupled receptors family 1 profile domain-containing protein</fullName>
    </recommendedName>
</protein>
<sequence>MVLTLPQFRNNFGALCLSQNVANIFVLILFACWCAPVQFFFSGDLAAGFFGKLMGQLNQIFWHSLLYSHVVMSLNRFSAIVFPGWSNRLHARGSTYLLIGTSWAIAAVSNIPYFFRDSCYMIYVPQKYAWQFSDNFCGHVIGIYMDCYAAMLVVIVLILLDIYTILHLKRLHKGVIKSTSSAELRRRRGLEIRFFMQVGV</sequence>
<keyword evidence="8" id="KW-1185">Reference proteome</keyword>
<keyword evidence="4 5" id="KW-0472">Membrane</keyword>
<dbReference type="SUPFAM" id="SSF81321">
    <property type="entry name" value="Family A G protein-coupled receptor-like"/>
    <property type="match status" value="1"/>
</dbReference>
<organism evidence="7 8">
    <name type="scientific">Mesorhabditis spiculigera</name>
    <dbReference type="NCBI Taxonomy" id="96644"/>
    <lineage>
        <taxon>Eukaryota</taxon>
        <taxon>Metazoa</taxon>
        <taxon>Ecdysozoa</taxon>
        <taxon>Nematoda</taxon>
        <taxon>Chromadorea</taxon>
        <taxon>Rhabditida</taxon>
        <taxon>Rhabditina</taxon>
        <taxon>Rhabditomorpha</taxon>
        <taxon>Rhabditoidea</taxon>
        <taxon>Rhabditidae</taxon>
        <taxon>Mesorhabditinae</taxon>
        <taxon>Mesorhabditis</taxon>
    </lineage>
</organism>
<dbReference type="InterPro" id="IPR017452">
    <property type="entry name" value="GPCR_Rhodpsn_7TM"/>
</dbReference>
<evidence type="ECO:0000256" key="4">
    <source>
        <dbReference type="ARBA" id="ARBA00023136"/>
    </source>
</evidence>
<dbReference type="InterPro" id="IPR019430">
    <property type="entry name" value="7TM_GPCR_serpentine_rcpt_Srx"/>
</dbReference>
<evidence type="ECO:0000256" key="3">
    <source>
        <dbReference type="ARBA" id="ARBA00022989"/>
    </source>
</evidence>
<reference evidence="7" key="1">
    <citation type="submission" date="2023-06" db="EMBL/GenBank/DDBJ databases">
        <authorList>
            <person name="Delattre M."/>
        </authorList>
    </citation>
    <scope>NUCLEOTIDE SEQUENCE</scope>
    <source>
        <strain evidence="7">AF72</strain>
    </source>
</reference>
<evidence type="ECO:0000313" key="7">
    <source>
        <dbReference type="EMBL" id="CAJ0559602.1"/>
    </source>
</evidence>
<feature type="domain" description="G-protein coupled receptors family 1 profile" evidence="6">
    <location>
        <begin position="1"/>
        <end position="200"/>
    </location>
</feature>
<dbReference type="Proteomes" id="UP001177023">
    <property type="component" value="Unassembled WGS sequence"/>
</dbReference>
<dbReference type="CDD" id="cd00637">
    <property type="entry name" value="7tm_classA_rhodopsin-like"/>
    <property type="match status" value="1"/>
</dbReference>
<keyword evidence="3 5" id="KW-1133">Transmembrane helix</keyword>
<comment type="subcellular location">
    <subcellularLocation>
        <location evidence="1">Membrane</location>
    </subcellularLocation>
</comment>
<dbReference type="AlphaFoldDB" id="A0AA36FQ24"/>
<dbReference type="PROSITE" id="PS50262">
    <property type="entry name" value="G_PROTEIN_RECEP_F1_2"/>
    <property type="match status" value="1"/>
</dbReference>
<feature type="non-terminal residue" evidence="7">
    <location>
        <position position="1"/>
    </location>
</feature>
<accession>A0AA36FQ24</accession>
<feature type="transmembrane region" description="Helical" evidence="5">
    <location>
        <begin position="148"/>
        <end position="168"/>
    </location>
</feature>
<evidence type="ECO:0000259" key="6">
    <source>
        <dbReference type="PROSITE" id="PS50262"/>
    </source>
</evidence>
<feature type="transmembrane region" description="Helical" evidence="5">
    <location>
        <begin position="21"/>
        <end position="41"/>
    </location>
</feature>
<evidence type="ECO:0000256" key="5">
    <source>
        <dbReference type="SAM" id="Phobius"/>
    </source>
</evidence>
<name>A0AA36FQ24_9BILA</name>